<dbReference type="PANTHER" id="PTHR15665">
    <property type="entry name" value="ASTEROID PROTEIN"/>
    <property type="match status" value="1"/>
</dbReference>
<dbReference type="GeneID" id="81371475"/>
<protein>
    <recommendedName>
        <fullName evidence="2">Asteroid domain-containing protein</fullName>
    </recommendedName>
</protein>
<dbReference type="InterPro" id="IPR026832">
    <property type="entry name" value="Asteroid"/>
</dbReference>
<comment type="caution">
    <text evidence="3">The sequence shown here is derived from an EMBL/GenBank/DDBJ whole genome shotgun (WGS) entry which is preliminary data.</text>
</comment>
<feature type="domain" description="Asteroid" evidence="2">
    <location>
        <begin position="1"/>
        <end position="290"/>
    </location>
</feature>
<dbReference type="Pfam" id="PF12813">
    <property type="entry name" value="XPG_I_2"/>
    <property type="match status" value="1"/>
</dbReference>
<evidence type="ECO:0000313" key="3">
    <source>
        <dbReference type="EMBL" id="KAJ5392368.1"/>
    </source>
</evidence>
<dbReference type="SUPFAM" id="SSF88723">
    <property type="entry name" value="PIN domain-like"/>
    <property type="match status" value="1"/>
</dbReference>
<reference evidence="3" key="2">
    <citation type="journal article" date="2023" name="IMA Fungus">
        <title>Comparative genomic study of the Penicillium genus elucidates a diverse pangenome and 15 lateral gene transfer events.</title>
        <authorList>
            <person name="Petersen C."/>
            <person name="Sorensen T."/>
            <person name="Nielsen M.R."/>
            <person name="Sondergaard T.E."/>
            <person name="Sorensen J.L."/>
            <person name="Fitzpatrick D.A."/>
            <person name="Frisvad J.C."/>
            <person name="Nielsen K.L."/>
        </authorList>
    </citation>
    <scope>NUCLEOTIDE SEQUENCE</scope>
    <source>
        <strain evidence="3">IBT 29677</strain>
    </source>
</reference>
<accession>A0A9W9VZP8</accession>
<dbReference type="OrthoDB" id="5297549at2759"/>
<dbReference type="EMBL" id="JAPZBU010000008">
    <property type="protein sequence ID" value="KAJ5392368.1"/>
    <property type="molecule type" value="Genomic_DNA"/>
</dbReference>
<dbReference type="RefSeq" id="XP_056488046.1">
    <property type="nucleotide sequence ID" value="XM_056632495.1"/>
</dbReference>
<comment type="similarity">
    <text evidence="1">Belongs to the asteroid family.</text>
</comment>
<name>A0A9W9VZP8_9EURO</name>
<organism evidence="3 4">
    <name type="scientific">Penicillium cosmopolitanum</name>
    <dbReference type="NCBI Taxonomy" id="1131564"/>
    <lineage>
        <taxon>Eukaryota</taxon>
        <taxon>Fungi</taxon>
        <taxon>Dikarya</taxon>
        <taxon>Ascomycota</taxon>
        <taxon>Pezizomycotina</taxon>
        <taxon>Eurotiomycetes</taxon>
        <taxon>Eurotiomycetidae</taxon>
        <taxon>Eurotiales</taxon>
        <taxon>Aspergillaceae</taxon>
        <taxon>Penicillium</taxon>
    </lineage>
</organism>
<dbReference type="AlphaFoldDB" id="A0A9W9VZP8"/>
<evidence type="ECO:0000259" key="2">
    <source>
        <dbReference type="Pfam" id="PF12813"/>
    </source>
</evidence>
<proteinExistence type="inferred from homology"/>
<dbReference type="Proteomes" id="UP001147747">
    <property type="component" value="Unassembled WGS sequence"/>
</dbReference>
<evidence type="ECO:0000256" key="1">
    <source>
        <dbReference type="ARBA" id="ARBA00007398"/>
    </source>
</evidence>
<dbReference type="InterPro" id="IPR029060">
    <property type="entry name" value="PIN-like_dom_sf"/>
</dbReference>
<dbReference type="InterPro" id="IPR039436">
    <property type="entry name" value="Asteroid_dom"/>
</dbReference>
<gene>
    <name evidence="3" type="ORF">N7509_007858</name>
</gene>
<keyword evidence="4" id="KW-1185">Reference proteome</keyword>
<dbReference type="PANTHER" id="PTHR15665:SF1">
    <property type="entry name" value="PROTEIN ASTEROID HOMOLOG 1"/>
    <property type="match status" value="1"/>
</dbReference>
<evidence type="ECO:0000313" key="4">
    <source>
        <dbReference type="Proteomes" id="UP001147747"/>
    </source>
</evidence>
<sequence>MVSAVFEDLCGRWSRERAWNEFQYRLDVSLLPEDEYPWKNITVMVPGEADTECARLAKSTKSAILTSDSDLLVHDLGVEGSVVFLNSLQLTEESESESTEDSNSNSNSNSTQALKLKLCGQGITPHTLSRQLGIPNIQRFAYELREDPHAPFSKLLRLAREYKYGDDEKRSVEYCDFLREYEYGPSPSPHATKDSEESLKLFTQGMDPRVSELFWQFDSPDTYTQASQFHVYLGILHEDSSRRCAWEQARSYRSLGYALLNLSCPATHQSQTIYEFVRRGGRIVAEQVTLAGEKTVISDLGHLQGRLDLARSTFDRRDSSSDFWFLFALSEAYQELSNTTTPPTAKQLQGFLGKGFMGKGTDWGDIHLLAQVQAVLYSLRVLQQLIQIAAKTYDVGPYRTVLRDLPPLYLLMRSRHEIVQGFSENEGCRKVVHQMIKTYG</sequence>
<reference evidence="3" key="1">
    <citation type="submission" date="2022-12" db="EMBL/GenBank/DDBJ databases">
        <authorList>
            <person name="Petersen C."/>
        </authorList>
    </citation>
    <scope>NUCLEOTIDE SEQUENCE</scope>
    <source>
        <strain evidence="3">IBT 29677</strain>
    </source>
</reference>